<reference evidence="6 7" key="1">
    <citation type="submission" date="2020-08" db="EMBL/GenBank/DDBJ databases">
        <title>Bridging the membrane lipid divide: bacteria of the FCB group superphylum have the potential to synthesize archaeal ether lipids.</title>
        <authorList>
            <person name="Villanueva L."/>
            <person name="Von Meijenfeldt F.A.B."/>
            <person name="Westbye A.B."/>
            <person name="Yadav S."/>
            <person name="Hopmans E.C."/>
            <person name="Dutilh B.E."/>
            <person name="Sinninghe Damste J.S."/>
        </authorList>
    </citation>
    <scope>NUCLEOTIDE SEQUENCE [LARGE SCALE GENOMIC DNA]</scope>
    <source>
        <strain evidence="6">NIOZ-UU100</strain>
    </source>
</reference>
<dbReference type="PROSITE" id="PS51007">
    <property type="entry name" value="CYTC"/>
    <property type="match status" value="1"/>
</dbReference>
<dbReference type="SUPFAM" id="SSF46626">
    <property type="entry name" value="Cytochrome c"/>
    <property type="match status" value="1"/>
</dbReference>
<evidence type="ECO:0000313" key="7">
    <source>
        <dbReference type="Proteomes" id="UP000654401"/>
    </source>
</evidence>
<dbReference type="GO" id="GO:0046872">
    <property type="term" value="F:metal ion binding"/>
    <property type="evidence" value="ECO:0007669"/>
    <property type="project" value="UniProtKB-KW"/>
</dbReference>
<dbReference type="Gene3D" id="1.10.760.10">
    <property type="entry name" value="Cytochrome c-like domain"/>
    <property type="match status" value="1"/>
</dbReference>
<evidence type="ECO:0000256" key="4">
    <source>
        <dbReference type="PROSITE-ProRule" id="PRU00433"/>
    </source>
</evidence>
<dbReference type="SUPFAM" id="SSF110296">
    <property type="entry name" value="Oligoxyloglucan reducing end-specific cellobiohydrolase"/>
    <property type="match status" value="1"/>
</dbReference>
<organism evidence="6 7">
    <name type="scientific">Candidatus Thiopontia autotrophica</name>
    <dbReference type="NCBI Taxonomy" id="2841688"/>
    <lineage>
        <taxon>Bacteria</taxon>
        <taxon>Pseudomonadati</taxon>
        <taxon>Pseudomonadota</taxon>
        <taxon>Gammaproteobacteria</taxon>
        <taxon>Candidatus Thiopontia</taxon>
    </lineage>
</organism>
<dbReference type="Pfam" id="PF13442">
    <property type="entry name" value="Cytochrome_CBB3"/>
    <property type="match status" value="1"/>
</dbReference>
<name>A0A8J6PEC4_9GAMM</name>
<feature type="domain" description="Cytochrome c" evidence="5">
    <location>
        <begin position="182"/>
        <end position="276"/>
    </location>
</feature>
<keyword evidence="3 4" id="KW-0408">Iron</keyword>
<dbReference type="InterPro" id="IPR015943">
    <property type="entry name" value="WD40/YVTN_repeat-like_dom_sf"/>
</dbReference>
<keyword evidence="2 4" id="KW-0479">Metal-binding</keyword>
<protein>
    <submittedName>
        <fullName evidence="6">Cytochrome c</fullName>
    </submittedName>
</protein>
<evidence type="ECO:0000256" key="2">
    <source>
        <dbReference type="ARBA" id="ARBA00022723"/>
    </source>
</evidence>
<dbReference type="Gene3D" id="2.130.10.10">
    <property type="entry name" value="YVTN repeat-like/Quinoprotein amine dehydrogenase"/>
    <property type="match status" value="1"/>
</dbReference>
<dbReference type="GO" id="GO:0009055">
    <property type="term" value="F:electron transfer activity"/>
    <property type="evidence" value="ECO:0007669"/>
    <property type="project" value="InterPro"/>
</dbReference>
<dbReference type="EMBL" id="JACNFK010000030">
    <property type="protein sequence ID" value="MBC8519955.1"/>
    <property type="molecule type" value="Genomic_DNA"/>
</dbReference>
<dbReference type="InterPro" id="IPR009056">
    <property type="entry name" value="Cyt_c-like_dom"/>
</dbReference>
<evidence type="ECO:0000259" key="5">
    <source>
        <dbReference type="PROSITE" id="PS51007"/>
    </source>
</evidence>
<comment type="caution">
    <text evidence="6">The sequence shown here is derived from an EMBL/GenBank/DDBJ whole genome shotgun (WGS) entry which is preliminary data.</text>
</comment>
<dbReference type="AlphaFoldDB" id="A0A8J6PEC4"/>
<dbReference type="InterPro" id="IPR036909">
    <property type="entry name" value="Cyt_c-like_dom_sf"/>
</dbReference>
<gene>
    <name evidence="6" type="ORF">H8D24_06080</name>
</gene>
<evidence type="ECO:0000256" key="3">
    <source>
        <dbReference type="ARBA" id="ARBA00023004"/>
    </source>
</evidence>
<evidence type="ECO:0000313" key="6">
    <source>
        <dbReference type="EMBL" id="MBC8519955.1"/>
    </source>
</evidence>
<proteinExistence type="predicted"/>
<dbReference type="Proteomes" id="UP000654401">
    <property type="component" value="Unassembled WGS sequence"/>
</dbReference>
<keyword evidence="1 4" id="KW-0349">Heme</keyword>
<sequence length="292" mass="32737">MNRKESRSRMVTVLAVVVVVIAGVTGYSLLSGDEVYANHTQPVDMERQFSFEQLPEQKTIIKHASGLQYAGTESGLFVSEDGGKFWKRSYPFPLPVTMITTFDNENLYAFVVGKGLFSIRGDETEWSLINNQMGTQFLVSLSSEEGEINRLVARNQYGKQIISDDGGESWVRADGFPKVKTMVERRGEKLFNEKCQSCHGIAGIGETYTIEALTNRDYLMAPPLDESAHAWHHTDEALMKTILEGSSRQSRMPAWGDLGVTKADASHLVAYIKSLWGERIRDCQGPRHMQCM</sequence>
<dbReference type="GO" id="GO:0020037">
    <property type="term" value="F:heme binding"/>
    <property type="evidence" value="ECO:0007669"/>
    <property type="project" value="InterPro"/>
</dbReference>
<evidence type="ECO:0000256" key="1">
    <source>
        <dbReference type="ARBA" id="ARBA00022617"/>
    </source>
</evidence>
<accession>A0A8J6PEC4</accession>